<evidence type="ECO:0000259" key="3">
    <source>
        <dbReference type="PROSITE" id="PS50234"/>
    </source>
</evidence>
<dbReference type="PANTHER" id="PTHR37947">
    <property type="entry name" value="BLL2462 PROTEIN"/>
    <property type="match status" value="1"/>
</dbReference>
<dbReference type="EMBL" id="NIDE01000008">
    <property type="protein sequence ID" value="OWK40438.1"/>
    <property type="molecule type" value="Genomic_DNA"/>
</dbReference>
<evidence type="ECO:0000256" key="2">
    <source>
        <dbReference type="SAM" id="Phobius"/>
    </source>
</evidence>
<protein>
    <recommendedName>
        <fullName evidence="3">VWFA domain-containing protein</fullName>
    </recommendedName>
</protein>
<evidence type="ECO:0000313" key="4">
    <source>
        <dbReference type="EMBL" id="OWK40438.1"/>
    </source>
</evidence>
<dbReference type="SUPFAM" id="SSF53300">
    <property type="entry name" value="vWA-like"/>
    <property type="match status" value="1"/>
</dbReference>
<evidence type="ECO:0000256" key="1">
    <source>
        <dbReference type="SAM" id="MobiDB-lite"/>
    </source>
</evidence>
<reference evidence="5" key="1">
    <citation type="submission" date="2017-06" db="EMBL/GenBank/DDBJ databases">
        <title>Genome analysis of Fimbriiglobus ruber SP5, the first member of the order Planctomycetales with confirmed chitinolytic capability.</title>
        <authorList>
            <person name="Ravin N.V."/>
            <person name="Rakitin A.L."/>
            <person name="Ivanova A.A."/>
            <person name="Beletsky A.V."/>
            <person name="Kulichevskaya I.S."/>
            <person name="Mardanov A.V."/>
            <person name="Dedysh S.N."/>
        </authorList>
    </citation>
    <scope>NUCLEOTIDE SEQUENCE [LARGE SCALE GENOMIC DNA]</scope>
    <source>
        <strain evidence="5">SP5</strain>
    </source>
</reference>
<keyword evidence="2" id="KW-0812">Transmembrane</keyword>
<proteinExistence type="predicted"/>
<comment type="caution">
    <text evidence="4">The sequence shown here is derived from an EMBL/GenBank/DDBJ whole genome shotgun (WGS) entry which is preliminary data.</text>
</comment>
<feature type="transmembrane region" description="Helical" evidence="2">
    <location>
        <begin position="20"/>
        <end position="37"/>
    </location>
</feature>
<keyword evidence="2" id="KW-1133">Transmembrane helix</keyword>
<dbReference type="Pfam" id="PF13519">
    <property type="entry name" value="VWA_2"/>
    <property type="match status" value="1"/>
</dbReference>
<dbReference type="PROSITE" id="PS50234">
    <property type="entry name" value="VWFA"/>
    <property type="match status" value="1"/>
</dbReference>
<organism evidence="4 5">
    <name type="scientific">Fimbriiglobus ruber</name>
    <dbReference type="NCBI Taxonomy" id="1908690"/>
    <lineage>
        <taxon>Bacteria</taxon>
        <taxon>Pseudomonadati</taxon>
        <taxon>Planctomycetota</taxon>
        <taxon>Planctomycetia</taxon>
        <taxon>Gemmatales</taxon>
        <taxon>Gemmataceae</taxon>
        <taxon>Fimbriiglobus</taxon>
    </lineage>
</organism>
<dbReference type="InterPro" id="IPR036465">
    <property type="entry name" value="vWFA_dom_sf"/>
</dbReference>
<keyword evidence="2" id="KW-0472">Membrane</keyword>
<dbReference type="OrthoDB" id="9781333at2"/>
<accession>A0A225DPC3</accession>
<feature type="region of interest" description="Disordered" evidence="1">
    <location>
        <begin position="171"/>
        <end position="192"/>
    </location>
</feature>
<dbReference type="RefSeq" id="WP_161967623.1">
    <property type="nucleotide sequence ID" value="NZ_NIDE01000008.1"/>
</dbReference>
<keyword evidence="5" id="KW-1185">Reference proteome</keyword>
<dbReference type="SMART" id="SM00327">
    <property type="entry name" value="VWA"/>
    <property type="match status" value="1"/>
</dbReference>
<name>A0A225DPC3_9BACT</name>
<dbReference type="Gene3D" id="3.40.50.410">
    <property type="entry name" value="von Willebrand factor, type A domain"/>
    <property type="match status" value="1"/>
</dbReference>
<dbReference type="AlphaFoldDB" id="A0A225DPC3"/>
<gene>
    <name evidence="4" type="ORF">FRUB_05357</name>
</gene>
<sequence length="355" mass="37970">MWADVRQFLAGVTFARPRLLWLSLVPAVLSVIALVAARRQRVVLGVLGRPAAVYGLLTRPGRPSRIGRLALFFAWGLLVFGAAGPRWGTGGADGVAVGRDVVIVLDLSRSMLADDTSGPRTRAELAIAAAGDLIDALQIRGGHRAAVVVFAARAKLLVPLTTDYNHLRTKLADLDPANPPPEVRPTDDSKSGTRIGAALAAAVAAHDARFPGYQDIILISDGDDPADDREWVAGVSAARAAGIPVSTVGVGDPDQPSVVTVRGQPLEFELQPGVPSPVQTKLHEDVMRAIAEESRGVYLPARRDLPRLGEFFRTKIEPNPSRDLTDDALPQPKDRSAWFLGIGLVCLAIGWLRER</sequence>
<dbReference type="PANTHER" id="PTHR37947:SF1">
    <property type="entry name" value="BLL2462 PROTEIN"/>
    <property type="match status" value="1"/>
</dbReference>
<feature type="domain" description="VWFA" evidence="3">
    <location>
        <begin position="100"/>
        <end position="316"/>
    </location>
</feature>
<dbReference type="Proteomes" id="UP000214646">
    <property type="component" value="Unassembled WGS sequence"/>
</dbReference>
<dbReference type="InterPro" id="IPR002035">
    <property type="entry name" value="VWF_A"/>
</dbReference>
<evidence type="ECO:0000313" key="5">
    <source>
        <dbReference type="Proteomes" id="UP000214646"/>
    </source>
</evidence>